<evidence type="ECO:0000313" key="1">
    <source>
        <dbReference type="EMBL" id="JAP12741.1"/>
    </source>
</evidence>
<organism evidence="1">
    <name type="scientific">Solanum chacoense</name>
    <name type="common">Chaco potato</name>
    <dbReference type="NCBI Taxonomy" id="4108"/>
    <lineage>
        <taxon>Eukaryota</taxon>
        <taxon>Viridiplantae</taxon>
        <taxon>Streptophyta</taxon>
        <taxon>Embryophyta</taxon>
        <taxon>Tracheophyta</taxon>
        <taxon>Spermatophyta</taxon>
        <taxon>Magnoliopsida</taxon>
        <taxon>eudicotyledons</taxon>
        <taxon>Gunneridae</taxon>
        <taxon>Pentapetalae</taxon>
        <taxon>asterids</taxon>
        <taxon>lamiids</taxon>
        <taxon>Solanales</taxon>
        <taxon>Solanaceae</taxon>
        <taxon>Solanoideae</taxon>
        <taxon>Solaneae</taxon>
        <taxon>Solanum</taxon>
    </lineage>
</organism>
<accession>A0A0V0GX63</accession>
<protein>
    <submittedName>
        <fullName evidence="1">Putative ovule protein</fullName>
    </submittedName>
</protein>
<reference evidence="1" key="1">
    <citation type="submission" date="2015-12" db="EMBL/GenBank/DDBJ databases">
        <title>Gene expression during late stages of embryo sac development: a critical building block for successful pollen-pistil interactions.</title>
        <authorList>
            <person name="Liu Y."/>
            <person name="Joly V."/>
            <person name="Sabar M."/>
            <person name="Matton D.P."/>
        </authorList>
    </citation>
    <scope>NUCLEOTIDE SEQUENCE</scope>
</reference>
<sequence length="65" mass="7778">QQFRCNFKAMAYTLPHCFNTWSSTTFCFFKLLQVARFPPINIQFLLMWNHHNVSNCFSMNSILIQ</sequence>
<proteinExistence type="predicted"/>
<feature type="non-terminal residue" evidence="1">
    <location>
        <position position="1"/>
    </location>
</feature>
<dbReference type="AlphaFoldDB" id="A0A0V0GX63"/>
<name>A0A0V0GX63_SOLCH</name>
<dbReference type="EMBL" id="GEDG01029131">
    <property type="protein sequence ID" value="JAP12741.1"/>
    <property type="molecule type" value="Transcribed_RNA"/>
</dbReference>